<feature type="compositionally biased region" description="Low complexity" evidence="1">
    <location>
        <begin position="18"/>
        <end position="28"/>
    </location>
</feature>
<accession>A0A0E0A119</accession>
<evidence type="ECO:0000313" key="2">
    <source>
        <dbReference type="EnsemblPlants" id="OGLUM05G22450.1"/>
    </source>
</evidence>
<sequence>MAEATATDGGTRGARCPAAHTSRVAAAASERSTAGLHPAKPETREERRGERERERAQRVLRFFIRRIGFGPYETSWWRKQHPSDL</sequence>
<dbReference type="HOGENOM" id="CLU_2562074_0_0_1"/>
<feature type="compositionally biased region" description="Basic and acidic residues" evidence="1">
    <location>
        <begin position="39"/>
        <end position="55"/>
    </location>
</feature>
<dbReference type="EnsemblPlants" id="OGLUM05G22450.1">
    <property type="protein sequence ID" value="OGLUM05G22450.1"/>
    <property type="gene ID" value="OGLUM05G22450"/>
</dbReference>
<reference evidence="2" key="2">
    <citation type="submission" date="2018-05" db="EMBL/GenBank/DDBJ databases">
        <title>OgluRS3 (Oryza glumaepatula Reference Sequence Version 3).</title>
        <authorList>
            <person name="Zhang J."/>
            <person name="Kudrna D."/>
            <person name="Lee S."/>
            <person name="Talag J."/>
            <person name="Welchert J."/>
            <person name="Wing R.A."/>
        </authorList>
    </citation>
    <scope>NUCLEOTIDE SEQUENCE [LARGE SCALE GENOMIC DNA]</scope>
</reference>
<dbReference type="AlphaFoldDB" id="A0A0E0A119"/>
<organism evidence="2">
    <name type="scientific">Oryza glumipatula</name>
    <dbReference type="NCBI Taxonomy" id="40148"/>
    <lineage>
        <taxon>Eukaryota</taxon>
        <taxon>Viridiplantae</taxon>
        <taxon>Streptophyta</taxon>
        <taxon>Embryophyta</taxon>
        <taxon>Tracheophyta</taxon>
        <taxon>Spermatophyta</taxon>
        <taxon>Magnoliopsida</taxon>
        <taxon>Liliopsida</taxon>
        <taxon>Poales</taxon>
        <taxon>Poaceae</taxon>
        <taxon>BOP clade</taxon>
        <taxon>Oryzoideae</taxon>
        <taxon>Oryzeae</taxon>
        <taxon>Oryzinae</taxon>
        <taxon>Oryza</taxon>
    </lineage>
</organism>
<proteinExistence type="predicted"/>
<reference evidence="2" key="1">
    <citation type="submission" date="2015-04" db="UniProtKB">
        <authorList>
            <consortium name="EnsemblPlants"/>
        </authorList>
    </citation>
    <scope>IDENTIFICATION</scope>
</reference>
<evidence type="ECO:0000256" key="1">
    <source>
        <dbReference type="SAM" id="MobiDB-lite"/>
    </source>
</evidence>
<keyword evidence="3" id="KW-1185">Reference proteome</keyword>
<protein>
    <submittedName>
        <fullName evidence="2">Uncharacterized protein</fullName>
    </submittedName>
</protein>
<feature type="region of interest" description="Disordered" evidence="1">
    <location>
        <begin position="1"/>
        <end position="55"/>
    </location>
</feature>
<dbReference type="Gramene" id="OGLUM05G22450.1">
    <property type="protein sequence ID" value="OGLUM05G22450.1"/>
    <property type="gene ID" value="OGLUM05G22450"/>
</dbReference>
<name>A0A0E0A119_9ORYZ</name>
<evidence type="ECO:0000313" key="3">
    <source>
        <dbReference type="Proteomes" id="UP000026961"/>
    </source>
</evidence>
<dbReference type="Proteomes" id="UP000026961">
    <property type="component" value="Chromosome 5"/>
</dbReference>